<dbReference type="GO" id="GO:0030983">
    <property type="term" value="F:mismatched DNA binding"/>
    <property type="evidence" value="ECO:0007669"/>
    <property type="project" value="InterPro"/>
</dbReference>
<evidence type="ECO:0000313" key="2">
    <source>
        <dbReference type="EMBL" id="VDN09310.1"/>
    </source>
</evidence>
<accession>A0A3P7L7C1</accession>
<dbReference type="InterPro" id="IPR007861">
    <property type="entry name" value="DNA_mismatch_repair_MutS_clamp"/>
</dbReference>
<organism evidence="2 3">
    <name type="scientific">Dibothriocephalus latus</name>
    <name type="common">Fish tapeworm</name>
    <name type="synonym">Diphyllobothrium latum</name>
    <dbReference type="NCBI Taxonomy" id="60516"/>
    <lineage>
        <taxon>Eukaryota</taxon>
        <taxon>Metazoa</taxon>
        <taxon>Spiralia</taxon>
        <taxon>Lophotrochozoa</taxon>
        <taxon>Platyhelminthes</taxon>
        <taxon>Cestoda</taxon>
        <taxon>Eucestoda</taxon>
        <taxon>Diphyllobothriidea</taxon>
        <taxon>Diphyllobothriidae</taxon>
        <taxon>Dibothriocephalus</taxon>
    </lineage>
</organism>
<evidence type="ECO:0000313" key="3">
    <source>
        <dbReference type="Proteomes" id="UP000281553"/>
    </source>
</evidence>
<protein>
    <recommendedName>
        <fullName evidence="1">DNA mismatch repair protein MutS clamp domain-containing protein</fullName>
    </recommendedName>
</protein>
<sequence length="339" mass="37987">MCVKLSDSKQRSVTTGSVAVTRSCDRDDLDMDINLTPSSEIQPNEATLATHGCSSFNMQKTTQVGQTENSSVNKWKTPSETSISSAGSRLIERDAEIRLSKLIGIKHMLDLVKPLHDALRGSSSVLLKTYKEILSNNGYNDLLEKLTSVLRKDVCISKGVLQMRVQKCFAIKTGANVLLDLTRRTYAEQIEDISRLVNSLGKEYKLPLRVAYNKARGFFIQVTDNSVELPKKDHRTSTLKNYYGSEREDPDLDYSNSEVVSGLMGQDSQNSYDSTSLRSTRKSVLPEVFIKVQKSRGIINCTTSELVRKISTLSFVDKFKFCCLPISNFKMNLLNPFPK</sequence>
<proteinExistence type="predicted"/>
<dbReference type="SUPFAM" id="SSF48334">
    <property type="entry name" value="DNA repair protein MutS, domain III"/>
    <property type="match status" value="1"/>
</dbReference>
<name>A0A3P7L7C1_DIBLA</name>
<gene>
    <name evidence="2" type="ORF">DILT_LOCUS5141</name>
</gene>
<dbReference type="InterPro" id="IPR036187">
    <property type="entry name" value="DNA_mismatch_repair_MutS_sf"/>
</dbReference>
<dbReference type="Proteomes" id="UP000281553">
    <property type="component" value="Unassembled WGS sequence"/>
</dbReference>
<reference evidence="2 3" key="1">
    <citation type="submission" date="2018-11" db="EMBL/GenBank/DDBJ databases">
        <authorList>
            <consortium name="Pathogen Informatics"/>
        </authorList>
    </citation>
    <scope>NUCLEOTIDE SEQUENCE [LARGE SCALE GENOMIC DNA]</scope>
</reference>
<dbReference type="OrthoDB" id="276261at2759"/>
<feature type="domain" description="DNA mismatch repair protein MutS clamp" evidence="1">
    <location>
        <begin position="176"/>
        <end position="242"/>
    </location>
</feature>
<dbReference type="AlphaFoldDB" id="A0A3P7L7C1"/>
<dbReference type="GO" id="GO:0006298">
    <property type="term" value="P:mismatch repair"/>
    <property type="evidence" value="ECO:0007669"/>
    <property type="project" value="InterPro"/>
</dbReference>
<dbReference type="EMBL" id="UYRU01046774">
    <property type="protein sequence ID" value="VDN09310.1"/>
    <property type="molecule type" value="Genomic_DNA"/>
</dbReference>
<dbReference type="GO" id="GO:0005524">
    <property type="term" value="F:ATP binding"/>
    <property type="evidence" value="ECO:0007669"/>
    <property type="project" value="InterPro"/>
</dbReference>
<evidence type="ECO:0000259" key="1">
    <source>
        <dbReference type="Pfam" id="PF05190"/>
    </source>
</evidence>
<dbReference type="Pfam" id="PF05190">
    <property type="entry name" value="MutS_IV"/>
    <property type="match status" value="1"/>
</dbReference>
<dbReference type="Gene3D" id="1.10.1420.10">
    <property type="match status" value="1"/>
</dbReference>
<keyword evidence="3" id="KW-1185">Reference proteome</keyword>